<dbReference type="EMBL" id="JAGGLD010000003">
    <property type="protein sequence ID" value="MBP2001278.1"/>
    <property type="molecule type" value="Genomic_DNA"/>
</dbReference>
<reference evidence="3 4" key="1">
    <citation type="submission" date="2021-03" db="EMBL/GenBank/DDBJ databases">
        <title>Genomic Encyclopedia of Type Strains, Phase IV (KMG-IV): sequencing the most valuable type-strain genomes for metagenomic binning, comparative biology and taxonomic classification.</title>
        <authorList>
            <person name="Goeker M."/>
        </authorList>
    </citation>
    <scope>NUCLEOTIDE SEQUENCE [LARGE SCALE GENOMIC DNA]</scope>
    <source>
        <strain evidence="3 4">DSM 26806</strain>
    </source>
</reference>
<protein>
    <submittedName>
        <fullName evidence="3">CBS domain-containing protein</fullName>
    </submittedName>
</protein>
<dbReference type="RefSeq" id="WP_209862298.1">
    <property type="nucleotide sequence ID" value="NZ_JAGGLD010000003.1"/>
</dbReference>
<feature type="domain" description="DUF294" evidence="2">
    <location>
        <begin position="207"/>
        <end position="346"/>
    </location>
</feature>
<evidence type="ECO:0000313" key="4">
    <source>
        <dbReference type="Proteomes" id="UP001519288"/>
    </source>
</evidence>
<feature type="domain" description="Protein-PII uridylyltransferase N-terminal" evidence="1">
    <location>
        <begin position="39"/>
        <end position="164"/>
    </location>
</feature>
<proteinExistence type="predicted"/>
<keyword evidence="4" id="KW-1185">Reference proteome</keyword>
<dbReference type="InterPro" id="IPR005105">
    <property type="entry name" value="GlnD_Uridyltrans_N"/>
</dbReference>
<sequence length="356" mass="40691">MSEVTVKDIHYTGIRSASSPRSLRAARMKEQNELLKLRNRMPVLEWNRAVNQMHDEVMNRAVYLSEMMMEAEGFGQPPTSYAFVVFGSAGRSEQTLWSDQDNGLIIGDSGGRDLAPYFDVFAERLVRILEKSGYPPCPGQVMAINPMWRKDIAGWRQQLQGWRNSLQWEAVRYLTIASDLRHIAGDAMLSAAWSDHFLRIMEQSDELTAGLLRNTVRHKAGLNVLGQVITESFGEHAGSFDMKYGLYMPLVNGIRCMALQYGLRETSTLDRLQKLIQLEAVSGIEACQSSFVTALQLRSMTSWVKEDGMIEGSSYLSPTIMRQRETLRLLRGSLGNIKMLYRTLQRQHRFWERKRK</sequence>
<dbReference type="Proteomes" id="UP001519288">
    <property type="component" value="Unassembled WGS sequence"/>
</dbReference>
<evidence type="ECO:0000313" key="3">
    <source>
        <dbReference type="EMBL" id="MBP2001278.1"/>
    </source>
</evidence>
<evidence type="ECO:0000259" key="2">
    <source>
        <dbReference type="Pfam" id="PF10335"/>
    </source>
</evidence>
<dbReference type="CDD" id="cd05401">
    <property type="entry name" value="NT_GlnE_GlnD_like"/>
    <property type="match status" value="1"/>
</dbReference>
<gene>
    <name evidence="3" type="ORF">J2Z69_002321</name>
</gene>
<dbReference type="InterPro" id="IPR018821">
    <property type="entry name" value="DUF294_put_nucleoTrafse_sb-bd"/>
</dbReference>
<dbReference type="Pfam" id="PF03445">
    <property type="entry name" value="DUF294"/>
    <property type="match status" value="1"/>
</dbReference>
<organism evidence="3 4">
    <name type="scientific">Paenibacillus shirakamiensis</name>
    <dbReference type="NCBI Taxonomy" id="1265935"/>
    <lineage>
        <taxon>Bacteria</taxon>
        <taxon>Bacillati</taxon>
        <taxon>Bacillota</taxon>
        <taxon>Bacilli</taxon>
        <taxon>Bacillales</taxon>
        <taxon>Paenibacillaceae</taxon>
        <taxon>Paenibacillus</taxon>
    </lineage>
</organism>
<dbReference type="Pfam" id="PF10335">
    <property type="entry name" value="DUF294_C"/>
    <property type="match status" value="1"/>
</dbReference>
<evidence type="ECO:0000259" key="1">
    <source>
        <dbReference type="Pfam" id="PF03445"/>
    </source>
</evidence>
<comment type="caution">
    <text evidence="3">The sequence shown here is derived from an EMBL/GenBank/DDBJ whole genome shotgun (WGS) entry which is preliminary data.</text>
</comment>
<accession>A0ABS4JHT2</accession>
<name>A0ABS4JHT2_9BACL</name>